<evidence type="ECO:0000313" key="3">
    <source>
        <dbReference type="Proteomes" id="UP000707352"/>
    </source>
</evidence>
<proteinExistence type="predicted"/>
<dbReference type="PANTHER" id="PTHR36057">
    <property type="match status" value="1"/>
</dbReference>
<keyword evidence="1" id="KW-0732">Signal</keyword>
<dbReference type="PANTHER" id="PTHR36057:SF1">
    <property type="entry name" value="LIPOPROTEIN LIPID ATTACHMENT SITE-LIKE PROTEIN, PUTATIVE (DUF1223)-RELATED"/>
    <property type="match status" value="1"/>
</dbReference>
<dbReference type="SUPFAM" id="SSF52833">
    <property type="entry name" value="Thioredoxin-like"/>
    <property type="match status" value="1"/>
</dbReference>
<name>A0ABX0V6N4_9HYPH</name>
<dbReference type="Pfam" id="PF06764">
    <property type="entry name" value="DUF1223"/>
    <property type="match status" value="1"/>
</dbReference>
<reference evidence="2 3" key="1">
    <citation type="submission" date="2020-03" db="EMBL/GenBank/DDBJ databases">
        <title>The genome sequence of Microvirga sp. c23x22.</title>
        <authorList>
            <person name="Zhang X."/>
        </authorList>
    </citation>
    <scope>NUCLEOTIDE SEQUENCE [LARGE SCALE GENOMIC DNA]</scope>
    <source>
        <strain evidence="3">c23x22</strain>
    </source>
</reference>
<feature type="signal peptide" evidence="1">
    <location>
        <begin position="1"/>
        <end position="23"/>
    </location>
</feature>
<comment type="caution">
    <text evidence="2">The sequence shown here is derived from an EMBL/GenBank/DDBJ whole genome shotgun (WGS) entry which is preliminary data.</text>
</comment>
<accession>A0ABX0V6N4</accession>
<organism evidence="2 3">
    <name type="scientific">Microvirga terricola</name>
    <dbReference type="NCBI Taxonomy" id="2719797"/>
    <lineage>
        <taxon>Bacteria</taxon>
        <taxon>Pseudomonadati</taxon>
        <taxon>Pseudomonadota</taxon>
        <taxon>Alphaproteobacteria</taxon>
        <taxon>Hyphomicrobiales</taxon>
        <taxon>Methylobacteriaceae</taxon>
        <taxon>Microvirga</taxon>
    </lineage>
</organism>
<sequence>MVSRLTLSLGALGLAALIQPALADPPRAVVELFTSQGCSSCPPADAVLTELAGQPDIVALSFPVNYWDYLGWKDTLAHAAFTERQKAYAQARSDRQVYTPQMIVNGTKGCIGSDRARIEKSIEESNAGRAHLPVDVELKEQNGLVTIAVDGAVPADVHHAQVLVLPVMHSKTVRIGKGENSGRTVTYANVVRGVTRVGEWRGGAAHFEVPLATARGDGDGYVVLLQTSTDVHPGPILGAAKSHGL</sequence>
<feature type="chain" id="PRO_5045106633" evidence="1">
    <location>
        <begin position="24"/>
        <end position="245"/>
    </location>
</feature>
<evidence type="ECO:0000313" key="2">
    <source>
        <dbReference type="EMBL" id="NIX75367.1"/>
    </source>
</evidence>
<dbReference type="Proteomes" id="UP000707352">
    <property type="component" value="Unassembled WGS sequence"/>
</dbReference>
<dbReference type="InterPro" id="IPR010634">
    <property type="entry name" value="DUF1223"/>
</dbReference>
<gene>
    <name evidence="2" type="ORF">HB375_01910</name>
</gene>
<evidence type="ECO:0000256" key="1">
    <source>
        <dbReference type="SAM" id="SignalP"/>
    </source>
</evidence>
<keyword evidence="3" id="KW-1185">Reference proteome</keyword>
<dbReference type="EMBL" id="JAATJS010000001">
    <property type="protein sequence ID" value="NIX75367.1"/>
    <property type="molecule type" value="Genomic_DNA"/>
</dbReference>
<dbReference type="InterPro" id="IPR036249">
    <property type="entry name" value="Thioredoxin-like_sf"/>
</dbReference>
<protein>
    <submittedName>
        <fullName evidence="2">DUF1223 domain-containing protein</fullName>
    </submittedName>
</protein>